<comment type="caution">
    <text evidence="2">The sequence shown here is derived from an EMBL/GenBank/DDBJ whole genome shotgun (WGS) entry which is preliminary data.</text>
</comment>
<gene>
    <name evidence="2" type="ORF">C7212DRAFT_309060</name>
</gene>
<evidence type="ECO:0000313" key="2">
    <source>
        <dbReference type="EMBL" id="PWW78706.1"/>
    </source>
</evidence>
<dbReference type="AlphaFoldDB" id="A0A317SZJ6"/>
<evidence type="ECO:0000313" key="3">
    <source>
        <dbReference type="Proteomes" id="UP000246991"/>
    </source>
</evidence>
<keyword evidence="1" id="KW-0812">Transmembrane</keyword>
<dbReference type="Proteomes" id="UP000246991">
    <property type="component" value="Unassembled WGS sequence"/>
</dbReference>
<organism evidence="2 3">
    <name type="scientific">Tuber magnatum</name>
    <name type="common">white Piedmont truffle</name>
    <dbReference type="NCBI Taxonomy" id="42249"/>
    <lineage>
        <taxon>Eukaryota</taxon>
        <taxon>Fungi</taxon>
        <taxon>Dikarya</taxon>
        <taxon>Ascomycota</taxon>
        <taxon>Pezizomycotina</taxon>
        <taxon>Pezizomycetes</taxon>
        <taxon>Pezizales</taxon>
        <taxon>Tuberaceae</taxon>
        <taxon>Tuber</taxon>
    </lineage>
</organism>
<evidence type="ECO:0000256" key="1">
    <source>
        <dbReference type="SAM" id="Phobius"/>
    </source>
</evidence>
<accession>A0A317SZJ6</accession>
<keyword evidence="1" id="KW-0472">Membrane</keyword>
<protein>
    <submittedName>
        <fullName evidence="2">Uncharacterized protein</fullName>
    </submittedName>
</protein>
<name>A0A317SZJ6_9PEZI</name>
<feature type="non-terminal residue" evidence="2">
    <location>
        <position position="1"/>
    </location>
</feature>
<feature type="transmembrane region" description="Helical" evidence="1">
    <location>
        <begin position="15"/>
        <end position="33"/>
    </location>
</feature>
<keyword evidence="3" id="KW-1185">Reference proteome</keyword>
<dbReference type="EMBL" id="PYWC01000013">
    <property type="protein sequence ID" value="PWW78706.1"/>
    <property type="molecule type" value="Genomic_DNA"/>
</dbReference>
<keyword evidence="1" id="KW-1133">Transmembrane helix</keyword>
<sequence length="51" mass="6214">ILWFRGVVGSYTSLIHKWVVLFLFYFIFIFSFSRCSSVYLRFYLSIKCFLV</sequence>
<proteinExistence type="predicted"/>
<reference evidence="2 3" key="1">
    <citation type="submission" date="2018-03" db="EMBL/GenBank/DDBJ databases">
        <title>Genomes of Pezizomycetes fungi and the evolution of truffles.</title>
        <authorList>
            <person name="Murat C."/>
            <person name="Payen T."/>
            <person name="Noel B."/>
            <person name="Kuo A."/>
            <person name="Martin F.M."/>
        </authorList>
    </citation>
    <scope>NUCLEOTIDE SEQUENCE [LARGE SCALE GENOMIC DNA]</scope>
    <source>
        <strain evidence="2">091103-1</strain>
    </source>
</reference>